<accession>A0A345CRG8</accession>
<evidence type="ECO:0000313" key="2">
    <source>
        <dbReference type="Proteomes" id="UP000264980"/>
    </source>
</evidence>
<dbReference type="Proteomes" id="UP000264980">
    <property type="component" value="Chromosome"/>
</dbReference>
<evidence type="ECO:0000313" key="1">
    <source>
        <dbReference type="EMBL" id="AXF76035.1"/>
    </source>
</evidence>
<proteinExistence type="predicted"/>
<organism evidence="1 2">
    <name type="scientific">Erwinia tracheiphila</name>
    <dbReference type="NCBI Taxonomy" id="65700"/>
    <lineage>
        <taxon>Bacteria</taxon>
        <taxon>Pseudomonadati</taxon>
        <taxon>Pseudomonadota</taxon>
        <taxon>Gammaproteobacteria</taxon>
        <taxon>Enterobacterales</taxon>
        <taxon>Erwiniaceae</taxon>
        <taxon>Erwinia</taxon>
    </lineage>
</organism>
<name>A0A345CRG8_9GAMM</name>
<gene>
    <name evidence="1" type="ORF">AV903_08230</name>
</gene>
<protein>
    <recommendedName>
        <fullName evidence="3">Excisionase</fullName>
    </recommendedName>
</protein>
<dbReference type="InterPro" id="IPR038146">
    <property type="entry name" value="933W_put_Xis_sf"/>
</dbReference>
<dbReference type="InterPro" id="IPR009634">
    <property type="entry name" value="Put_exci"/>
</dbReference>
<dbReference type="Gene3D" id="1.10.1660.60">
    <property type="entry name" value="Putative excisionased domain DUF1233"/>
    <property type="match status" value="1"/>
</dbReference>
<dbReference type="AlphaFoldDB" id="A0A345CRG8"/>
<evidence type="ECO:0008006" key="3">
    <source>
        <dbReference type="Google" id="ProtNLM"/>
    </source>
</evidence>
<sequence length="42" mass="4714">MLFSPVDEPKHNSECMYNRKAIDAWIGRQAAKQPGAAVRKKA</sequence>
<reference evidence="1 2" key="1">
    <citation type="submission" date="2016-01" db="EMBL/GenBank/DDBJ databases">
        <authorList>
            <person name="Oliw E.H."/>
        </authorList>
    </citation>
    <scope>NUCLEOTIDE SEQUENCE [LARGE SCALE GENOMIC DNA]</scope>
    <source>
        <strain evidence="1 2">MDcuke</strain>
    </source>
</reference>
<dbReference type="Pfam" id="PF06806">
    <property type="entry name" value="DUF1233"/>
    <property type="match status" value="1"/>
</dbReference>
<dbReference type="EMBL" id="CP013970">
    <property type="protein sequence ID" value="AXF76035.1"/>
    <property type="molecule type" value="Genomic_DNA"/>
</dbReference>